<comment type="catalytic activity">
    <reaction evidence="7">
        <text>Preferential cleavage: (Ac)2-L-Lys-D-Ala-|-D-Ala. Also transpeptidation of peptidyl-alanyl moieties that are N-acyl substituents of D-alanine.</text>
        <dbReference type="EC" id="3.4.16.4"/>
    </reaction>
</comment>
<feature type="compositionally biased region" description="Gly residues" evidence="9">
    <location>
        <begin position="712"/>
        <end position="721"/>
    </location>
</feature>
<protein>
    <submittedName>
        <fullName evidence="13">Penicillin-binding protein 1A</fullName>
    </submittedName>
</protein>
<keyword evidence="10" id="KW-1133">Transmembrane helix</keyword>
<keyword evidence="6" id="KW-0511">Multifunctional enzyme</keyword>
<reference evidence="13 14" key="1">
    <citation type="submission" date="2023-04" db="EMBL/GenBank/DDBJ databases">
        <title>Genome Sequence of Selenomonas sputigena ATCC 33150.</title>
        <authorList>
            <person name="Miller D.P."/>
            <person name="Anvari S."/>
            <person name="Polson S.W."/>
            <person name="Macdonald M."/>
            <person name="Mcdowell J.V."/>
        </authorList>
    </citation>
    <scope>NUCLEOTIDE SEQUENCE [LARGE SCALE GENOMIC DNA]</scope>
    <source>
        <strain evidence="13 14">ATCC 33150</strain>
    </source>
</reference>
<dbReference type="PANTHER" id="PTHR32282">
    <property type="entry name" value="BINDING PROTEIN TRANSPEPTIDASE, PUTATIVE-RELATED"/>
    <property type="match status" value="1"/>
</dbReference>
<dbReference type="NCBIfam" id="TIGR02074">
    <property type="entry name" value="PBP_1a_fam"/>
    <property type="match status" value="1"/>
</dbReference>
<dbReference type="PANTHER" id="PTHR32282:SF33">
    <property type="entry name" value="PEPTIDOGLYCAN GLYCOSYLTRANSFERASE"/>
    <property type="match status" value="1"/>
</dbReference>
<dbReference type="SUPFAM" id="SSF56601">
    <property type="entry name" value="beta-lactamase/transpeptidase-like"/>
    <property type="match status" value="1"/>
</dbReference>
<feature type="region of interest" description="Disordered" evidence="9">
    <location>
        <begin position="634"/>
        <end position="721"/>
    </location>
</feature>
<evidence type="ECO:0000256" key="4">
    <source>
        <dbReference type="ARBA" id="ARBA00022679"/>
    </source>
</evidence>
<dbReference type="RefSeq" id="WP_368846104.1">
    <property type="nucleotide sequence ID" value="NZ_CP194411.1"/>
</dbReference>
<evidence type="ECO:0000313" key="13">
    <source>
        <dbReference type="EMBL" id="MEX5284388.1"/>
    </source>
</evidence>
<dbReference type="InterPro" id="IPR023346">
    <property type="entry name" value="Lysozyme-like_dom_sf"/>
</dbReference>
<keyword evidence="2" id="KW-0645">Protease</keyword>
<dbReference type="Pfam" id="PF00905">
    <property type="entry name" value="Transpeptidase"/>
    <property type="match status" value="1"/>
</dbReference>
<evidence type="ECO:0000259" key="12">
    <source>
        <dbReference type="Pfam" id="PF00912"/>
    </source>
</evidence>
<evidence type="ECO:0000256" key="3">
    <source>
        <dbReference type="ARBA" id="ARBA00022676"/>
    </source>
</evidence>
<sequence>MEKRTDMGRAARQQQRQRLMPKPKPAPKPKKKQGSTIARVIAGFFIIALVMLIGIGCGFLTASINARDNIVEDIRPPASSHIYDINGNEIANVHATENREPVKLAQIPQNLQNAFVAVEDNRFYEHMGIDPRGILRAVYSNVTGRTISEGGSTITQQLAKNAYLTQDRTLKRKVQEIFLALQIERQYTKQEILELYLNQIYFGQGAYGVQAAAQTYFGKNVEDLDLNECALLAGIPKSPNYYSPFNNVNAAQERKGVVLDQMEKYGYVSHSSAMKAREEKPKLVSNTQAKDTTAAYFIDYITQKVIDKYGADAIYKEGLKIYTTIDMSMQKAAESVVQELPVRRTDGNGVQQPQMALVAIDPHTGYIKAMVGGRGTDQFNRATMAERQPGSSFKPFVFVAALEANYSPDTVIDDSPIKIGGWSPKNYSGNFSGKVTLRTVARHSLNVPTVKIAQKLGIDKPIYYAQEMGITTFVLDGERNDRNFSTALGGLTKGVTPLEMTSAYGTFANKGIHVEPVAIVKILDRNGKVLEQAELKQKSVIKESSAAALTSMLQDVVQHGTGTHANIGRPAAGKTGTTDNYHDAWFVGYTPDLVAGVWVGNDDNTSMGMMTGGMAPAELWRSFMQKVLVGVPSKSFDGSAYTGGGGGEIRDEKSSKSDKVSGKTAKDTEASDAKKAQKATEKKTSESTDVPSKPSGSSEQSPTQPVAPGPEPGGGVSKGRD</sequence>
<feature type="domain" description="Glycosyl transferase family 51" evidence="12">
    <location>
        <begin position="87"/>
        <end position="263"/>
    </location>
</feature>
<feature type="domain" description="Penicillin-binding protein transpeptidase" evidence="11">
    <location>
        <begin position="355"/>
        <end position="620"/>
    </location>
</feature>
<dbReference type="InterPro" id="IPR050396">
    <property type="entry name" value="Glycosyltr_51/Transpeptidase"/>
</dbReference>
<dbReference type="Proteomes" id="UP001559623">
    <property type="component" value="Unassembled WGS sequence"/>
</dbReference>
<feature type="region of interest" description="Disordered" evidence="9">
    <location>
        <begin position="1"/>
        <end position="34"/>
    </location>
</feature>
<evidence type="ECO:0000256" key="5">
    <source>
        <dbReference type="ARBA" id="ARBA00022801"/>
    </source>
</evidence>
<keyword evidence="1" id="KW-0121">Carboxypeptidase</keyword>
<name>A0ABV3X2H4_9FIRM</name>
<keyword evidence="4" id="KW-0808">Transferase</keyword>
<dbReference type="Gene3D" id="1.10.3810.10">
    <property type="entry name" value="Biosynthetic peptidoglycan transglycosylase-like"/>
    <property type="match status" value="1"/>
</dbReference>
<dbReference type="InterPro" id="IPR036950">
    <property type="entry name" value="PBP_transglycosylase"/>
</dbReference>
<evidence type="ECO:0000256" key="1">
    <source>
        <dbReference type="ARBA" id="ARBA00022645"/>
    </source>
</evidence>
<evidence type="ECO:0000256" key="6">
    <source>
        <dbReference type="ARBA" id="ARBA00023268"/>
    </source>
</evidence>
<gene>
    <name evidence="13" type="ORF">QCO44_01845</name>
</gene>
<dbReference type="InterPro" id="IPR012338">
    <property type="entry name" value="Beta-lactam/transpept-like"/>
</dbReference>
<dbReference type="SUPFAM" id="SSF53955">
    <property type="entry name" value="Lysozyme-like"/>
    <property type="match status" value="1"/>
</dbReference>
<feature type="transmembrane region" description="Helical" evidence="10">
    <location>
        <begin position="40"/>
        <end position="62"/>
    </location>
</feature>
<keyword evidence="5" id="KW-0378">Hydrolase</keyword>
<evidence type="ECO:0000256" key="7">
    <source>
        <dbReference type="ARBA" id="ARBA00034000"/>
    </source>
</evidence>
<evidence type="ECO:0000256" key="10">
    <source>
        <dbReference type="SAM" id="Phobius"/>
    </source>
</evidence>
<evidence type="ECO:0000313" key="14">
    <source>
        <dbReference type="Proteomes" id="UP001559623"/>
    </source>
</evidence>
<keyword evidence="14" id="KW-1185">Reference proteome</keyword>
<dbReference type="Gene3D" id="3.40.710.10">
    <property type="entry name" value="DD-peptidase/beta-lactamase superfamily"/>
    <property type="match status" value="1"/>
</dbReference>
<organism evidence="13 14">
    <name type="scientific">Selenomonas sputigena</name>
    <dbReference type="NCBI Taxonomy" id="69823"/>
    <lineage>
        <taxon>Bacteria</taxon>
        <taxon>Bacillati</taxon>
        <taxon>Bacillota</taxon>
        <taxon>Negativicutes</taxon>
        <taxon>Selenomonadales</taxon>
        <taxon>Selenomonadaceae</taxon>
        <taxon>Selenomonas</taxon>
    </lineage>
</organism>
<dbReference type="InterPro" id="IPR001264">
    <property type="entry name" value="Glyco_trans_51"/>
</dbReference>
<dbReference type="InterPro" id="IPR001460">
    <property type="entry name" value="PCN-bd_Tpept"/>
</dbReference>
<dbReference type="Pfam" id="PF00912">
    <property type="entry name" value="Transgly"/>
    <property type="match status" value="1"/>
</dbReference>
<evidence type="ECO:0000256" key="9">
    <source>
        <dbReference type="SAM" id="MobiDB-lite"/>
    </source>
</evidence>
<evidence type="ECO:0000256" key="8">
    <source>
        <dbReference type="ARBA" id="ARBA00049902"/>
    </source>
</evidence>
<keyword evidence="3" id="KW-0328">Glycosyltransferase</keyword>
<feature type="compositionally biased region" description="Basic and acidic residues" evidence="9">
    <location>
        <begin position="648"/>
        <end position="686"/>
    </location>
</feature>
<keyword evidence="10" id="KW-0812">Transmembrane</keyword>
<comment type="caution">
    <text evidence="13">The sequence shown here is derived from an EMBL/GenBank/DDBJ whole genome shotgun (WGS) entry which is preliminary data.</text>
</comment>
<proteinExistence type="predicted"/>
<accession>A0ABV3X2H4</accession>
<dbReference type="EMBL" id="JARVLH010000001">
    <property type="protein sequence ID" value="MEX5284388.1"/>
    <property type="molecule type" value="Genomic_DNA"/>
</dbReference>
<evidence type="ECO:0000259" key="11">
    <source>
        <dbReference type="Pfam" id="PF00905"/>
    </source>
</evidence>
<feature type="compositionally biased region" description="Basic residues" evidence="9">
    <location>
        <begin position="19"/>
        <end position="33"/>
    </location>
</feature>
<evidence type="ECO:0000256" key="2">
    <source>
        <dbReference type="ARBA" id="ARBA00022670"/>
    </source>
</evidence>
<comment type="catalytic activity">
    <reaction evidence="8">
        <text>[GlcNAc-(1-&gt;4)-Mur2Ac(oyl-L-Ala-gamma-D-Glu-L-Lys-D-Ala-D-Ala)](n)-di-trans,octa-cis-undecaprenyl diphosphate + beta-D-GlcNAc-(1-&gt;4)-Mur2Ac(oyl-L-Ala-gamma-D-Glu-L-Lys-D-Ala-D-Ala)-di-trans,octa-cis-undecaprenyl diphosphate = [GlcNAc-(1-&gt;4)-Mur2Ac(oyl-L-Ala-gamma-D-Glu-L-Lys-D-Ala-D-Ala)](n+1)-di-trans,octa-cis-undecaprenyl diphosphate + di-trans,octa-cis-undecaprenyl diphosphate + H(+)</text>
        <dbReference type="Rhea" id="RHEA:23708"/>
        <dbReference type="Rhea" id="RHEA-COMP:9602"/>
        <dbReference type="Rhea" id="RHEA-COMP:9603"/>
        <dbReference type="ChEBI" id="CHEBI:15378"/>
        <dbReference type="ChEBI" id="CHEBI:58405"/>
        <dbReference type="ChEBI" id="CHEBI:60033"/>
        <dbReference type="ChEBI" id="CHEBI:78435"/>
        <dbReference type="EC" id="2.4.99.28"/>
    </reaction>
</comment>
<feature type="compositionally biased region" description="Polar residues" evidence="9">
    <location>
        <begin position="687"/>
        <end position="704"/>
    </location>
</feature>
<keyword evidence="10" id="KW-0472">Membrane</keyword>